<proteinExistence type="predicted"/>
<accession>A0AAW9QI45</accession>
<comment type="caution">
    <text evidence="1">The sequence shown here is derived from an EMBL/GenBank/DDBJ whole genome shotgun (WGS) entry which is preliminary data.</text>
</comment>
<evidence type="ECO:0000313" key="2">
    <source>
        <dbReference type="Proteomes" id="UP001336250"/>
    </source>
</evidence>
<keyword evidence="2" id="KW-1185">Reference proteome</keyword>
<gene>
    <name evidence="1" type="ORF">V4F39_23705</name>
</gene>
<evidence type="ECO:0008006" key="3">
    <source>
        <dbReference type="Google" id="ProtNLM"/>
    </source>
</evidence>
<dbReference type="EMBL" id="JAZIBG010000051">
    <property type="protein sequence ID" value="MEF7616941.1"/>
    <property type="molecule type" value="Genomic_DNA"/>
</dbReference>
<reference evidence="1 2" key="1">
    <citation type="submission" date="2024-02" db="EMBL/GenBank/DDBJ databases">
        <title>Genome sequence of Aquincola sp. MAHUQ-54.</title>
        <authorList>
            <person name="Huq M.A."/>
        </authorList>
    </citation>
    <scope>NUCLEOTIDE SEQUENCE [LARGE SCALE GENOMIC DNA]</scope>
    <source>
        <strain evidence="1 2">MAHUQ-54</strain>
    </source>
</reference>
<protein>
    <recommendedName>
        <fullName evidence="3">Ribbon-helix-helix CopG family protein</fullName>
    </recommendedName>
</protein>
<dbReference type="AlphaFoldDB" id="A0AAW9QI45"/>
<organism evidence="1 2">
    <name type="scientific">Aquincola agrisoli</name>
    <dbReference type="NCBI Taxonomy" id="3119538"/>
    <lineage>
        <taxon>Bacteria</taxon>
        <taxon>Pseudomonadati</taxon>
        <taxon>Pseudomonadota</taxon>
        <taxon>Betaproteobacteria</taxon>
        <taxon>Burkholderiales</taxon>
        <taxon>Sphaerotilaceae</taxon>
        <taxon>Aquincola</taxon>
    </lineage>
</organism>
<dbReference type="RefSeq" id="WP_332292570.1">
    <property type="nucleotide sequence ID" value="NZ_JAZIBG010000051.1"/>
</dbReference>
<dbReference type="Proteomes" id="UP001336250">
    <property type="component" value="Unassembled WGS sequence"/>
</dbReference>
<sequence length="183" mass="19214">MRGLKAALVACARAERVSVSALVRRAVELELERLDASREPAGEPQLTAFAGSTVKLSIRMTRTEAEQLAAAARSAGLSRGAFLSGLVAGIPALAGDGSSSRPDRIAALIASCAELSTLSRNLHRLSQLLRHGDVQAAMEYRRALDTIGDDVRSHLALAAGTLAELRPSHKGSAVDARRRPTAA</sequence>
<name>A0AAW9QI45_9BURK</name>
<evidence type="ECO:0000313" key="1">
    <source>
        <dbReference type="EMBL" id="MEF7616941.1"/>
    </source>
</evidence>